<proteinExistence type="predicted"/>
<dbReference type="Proteomes" id="UP000588068">
    <property type="component" value="Unassembled WGS sequence"/>
</dbReference>
<dbReference type="RefSeq" id="WP_184330837.1">
    <property type="nucleotide sequence ID" value="NZ_JACHHZ010000002.1"/>
</dbReference>
<accession>A0A841HIC4</accession>
<reference evidence="1 2" key="1">
    <citation type="submission" date="2020-08" db="EMBL/GenBank/DDBJ databases">
        <title>Genomic Encyclopedia of Type Strains, Phase IV (KMG-IV): sequencing the most valuable type-strain genomes for metagenomic binning, comparative biology and taxonomic classification.</title>
        <authorList>
            <person name="Goeker M."/>
        </authorList>
    </citation>
    <scope>NUCLEOTIDE SEQUENCE [LARGE SCALE GENOMIC DNA]</scope>
    <source>
        <strain evidence="1 2">DSM 26723</strain>
    </source>
</reference>
<organism evidence="1 2">
    <name type="scientific">Povalibacter uvarum</name>
    <dbReference type="NCBI Taxonomy" id="732238"/>
    <lineage>
        <taxon>Bacteria</taxon>
        <taxon>Pseudomonadati</taxon>
        <taxon>Pseudomonadota</taxon>
        <taxon>Gammaproteobacteria</taxon>
        <taxon>Steroidobacterales</taxon>
        <taxon>Steroidobacteraceae</taxon>
        <taxon>Povalibacter</taxon>
    </lineage>
</organism>
<dbReference type="EMBL" id="JACHHZ010000002">
    <property type="protein sequence ID" value="MBB6092941.1"/>
    <property type="molecule type" value="Genomic_DNA"/>
</dbReference>
<gene>
    <name evidence="1" type="ORF">HNQ60_001819</name>
</gene>
<evidence type="ECO:0000313" key="2">
    <source>
        <dbReference type="Proteomes" id="UP000588068"/>
    </source>
</evidence>
<evidence type="ECO:0000313" key="1">
    <source>
        <dbReference type="EMBL" id="MBB6092941.1"/>
    </source>
</evidence>
<sequence>MRIDFMHDAARAKLPNIDIPADSDTLSRFTVKRPARDGKKFSRLSGYSDICDITLFFVYSRSPSRQPIVTTFSAHLTKMQE</sequence>
<keyword evidence="2" id="KW-1185">Reference proteome</keyword>
<dbReference type="AlphaFoldDB" id="A0A841HIC4"/>
<comment type="caution">
    <text evidence="1">The sequence shown here is derived from an EMBL/GenBank/DDBJ whole genome shotgun (WGS) entry which is preliminary data.</text>
</comment>
<protein>
    <submittedName>
        <fullName evidence="1">Uncharacterized protein</fullName>
    </submittedName>
</protein>
<name>A0A841HIC4_9GAMM</name>